<keyword evidence="4 6" id="KW-0012">Acyltransferase</keyword>
<protein>
    <submittedName>
        <fullName evidence="6">Ribosomal protein S18-alanine N-acetyltransferase</fullName>
        <ecNumber evidence="6">2.3.1.266</ecNumber>
    </submittedName>
</protein>
<dbReference type="Pfam" id="PF11814">
    <property type="entry name" value="DUF3335"/>
    <property type="match status" value="1"/>
</dbReference>
<organism evidence="6 7">
    <name type="scientific">Vibrio japonicus</name>
    <dbReference type="NCBI Taxonomy" id="1824638"/>
    <lineage>
        <taxon>Bacteria</taxon>
        <taxon>Pseudomonadati</taxon>
        <taxon>Pseudomonadota</taxon>
        <taxon>Gammaproteobacteria</taxon>
        <taxon>Vibrionales</taxon>
        <taxon>Vibrionaceae</taxon>
        <taxon>Vibrio</taxon>
    </lineage>
</organism>
<name>A0ABY5LMC5_9VIBR</name>
<dbReference type="InterPro" id="IPR050680">
    <property type="entry name" value="YpeA/RimI_acetyltransf"/>
</dbReference>
<proteinExistence type="inferred from homology"/>
<dbReference type="InterPro" id="IPR016181">
    <property type="entry name" value="Acyl_CoA_acyltransferase"/>
</dbReference>
<dbReference type="Gene3D" id="3.90.70.10">
    <property type="entry name" value="Cysteine proteinases"/>
    <property type="match status" value="1"/>
</dbReference>
<keyword evidence="6" id="KW-0689">Ribosomal protein</keyword>
<keyword evidence="6" id="KW-0687">Ribonucleoprotein</keyword>
<gene>
    <name evidence="6" type="primary">rimI</name>
    <name evidence="6" type="ORF">NP165_17015</name>
</gene>
<dbReference type="NCBIfam" id="TIGR01575">
    <property type="entry name" value="rimI"/>
    <property type="match status" value="1"/>
</dbReference>
<keyword evidence="3 6" id="KW-0808">Transferase</keyword>
<evidence type="ECO:0000256" key="1">
    <source>
        <dbReference type="ARBA" id="ARBA00005395"/>
    </source>
</evidence>
<keyword evidence="7" id="KW-1185">Reference proteome</keyword>
<dbReference type="InterPro" id="IPR000182">
    <property type="entry name" value="GNAT_dom"/>
</dbReference>
<dbReference type="EC" id="2.3.1.266" evidence="6"/>
<dbReference type="CDD" id="cd04301">
    <property type="entry name" value="NAT_SF"/>
    <property type="match status" value="1"/>
</dbReference>
<comment type="similarity">
    <text evidence="1">Belongs to the acetyltransferase family. RimI subfamily.</text>
</comment>
<dbReference type="Proteomes" id="UP001058602">
    <property type="component" value="Chromosome 2"/>
</dbReference>
<sequence length="371" mass="41678">MEYSNAQLDDLDSLLHLENQVFTSDNINRRQMKRFIQSHHCQFFVAKENDRLAGYALVLFNQATQLARIYSIAVSPDFRGQGIADQLIIQCEQSTVERGYITLRLEVREDNSAAIRLYEKHGFKRLKTLIHYYDGLIDGLRMQKRLGTLGPTLALSMPLYVQTLPFTCGAACLLMSFAALGHSTSPSRKKEVQLWREATTIFMAGGHGGCSGQGLALAANRRGFAVELWSHSRGTPFIHSVRDPLKKSVIELVHADFMDQIEQTDIKVEQAPPHIPQIENWIEQGAAVLLLISTYRFNGCKEPHWIVLSGMSDHFFYFHDPLVEEAQDAVTAAYVPIGKSALEQIVGFGKQKHTACVVIFPKEVQTSVVND</sequence>
<accession>A0ABY5LMC5</accession>
<evidence type="ECO:0000259" key="5">
    <source>
        <dbReference type="PROSITE" id="PS51186"/>
    </source>
</evidence>
<dbReference type="SUPFAM" id="SSF55729">
    <property type="entry name" value="Acyl-CoA N-acyltransferases (Nat)"/>
    <property type="match status" value="1"/>
</dbReference>
<evidence type="ECO:0000256" key="3">
    <source>
        <dbReference type="ARBA" id="ARBA00022679"/>
    </source>
</evidence>
<dbReference type="RefSeq" id="WP_257085724.1">
    <property type="nucleotide sequence ID" value="NZ_CP102097.1"/>
</dbReference>
<dbReference type="Pfam" id="PF00583">
    <property type="entry name" value="Acetyltransf_1"/>
    <property type="match status" value="1"/>
</dbReference>
<dbReference type="GO" id="GO:0008999">
    <property type="term" value="F:protein-N-terminal-alanine acetyltransferase activity"/>
    <property type="evidence" value="ECO:0007669"/>
    <property type="project" value="UniProtKB-EC"/>
</dbReference>
<reference evidence="6" key="1">
    <citation type="submission" date="2022-07" db="EMBL/GenBank/DDBJ databases">
        <title>Complete genome of Vibrio japonicus strain JCM 31412T and phylogenomic assessment of the Nereis clade of the genus Vibrio.</title>
        <authorList>
            <person name="Shlafstein M.D."/>
            <person name="Emsley S.A."/>
            <person name="Ushijima B."/>
            <person name="Videau P."/>
            <person name="Saw J.H."/>
        </authorList>
    </citation>
    <scope>NUCLEOTIDE SEQUENCE</scope>
    <source>
        <strain evidence="6">JCM 31412</strain>
    </source>
</reference>
<dbReference type="EMBL" id="CP102097">
    <property type="protein sequence ID" value="UUM32003.1"/>
    <property type="molecule type" value="Genomic_DNA"/>
</dbReference>
<evidence type="ECO:0000256" key="4">
    <source>
        <dbReference type="ARBA" id="ARBA00023315"/>
    </source>
</evidence>
<dbReference type="PANTHER" id="PTHR43420">
    <property type="entry name" value="ACETYLTRANSFERASE"/>
    <property type="match status" value="1"/>
</dbReference>
<feature type="domain" description="N-acetyltransferase" evidence="5">
    <location>
        <begin position="1"/>
        <end position="147"/>
    </location>
</feature>
<dbReference type="InterPro" id="IPR021770">
    <property type="entry name" value="DUF3335"/>
</dbReference>
<evidence type="ECO:0000256" key="2">
    <source>
        <dbReference type="ARBA" id="ARBA00022490"/>
    </source>
</evidence>
<evidence type="ECO:0000313" key="6">
    <source>
        <dbReference type="EMBL" id="UUM32003.1"/>
    </source>
</evidence>
<dbReference type="InterPro" id="IPR006464">
    <property type="entry name" value="AcTrfase_RimI/Ard1"/>
</dbReference>
<dbReference type="PROSITE" id="PS51186">
    <property type="entry name" value="GNAT"/>
    <property type="match status" value="1"/>
</dbReference>
<keyword evidence="2" id="KW-0963">Cytoplasm</keyword>
<dbReference type="Gene3D" id="3.40.630.30">
    <property type="match status" value="1"/>
</dbReference>
<evidence type="ECO:0000313" key="7">
    <source>
        <dbReference type="Proteomes" id="UP001058602"/>
    </source>
</evidence>
<dbReference type="GO" id="GO:0005840">
    <property type="term" value="C:ribosome"/>
    <property type="evidence" value="ECO:0007669"/>
    <property type="project" value="UniProtKB-KW"/>
</dbReference>